<keyword evidence="1" id="KW-0812">Transmembrane</keyword>
<reference evidence="4" key="1">
    <citation type="journal article" date="2014" name="Proc. Natl. Acad. Sci. U.S.A.">
        <title>Extensive sampling of basidiomycete genomes demonstrates inadequacy of the white-rot/brown-rot paradigm for wood decay fungi.</title>
        <authorList>
            <person name="Riley R."/>
            <person name="Salamov A.A."/>
            <person name="Brown D.W."/>
            <person name="Nagy L.G."/>
            <person name="Floudas D."/>
            <person name="Held B.W."/>
            <person name="Levasseur A."/>
            <person name="Lombard V."/>
            <person name="Morin E."/>
            <person name="Otillar R."/>
            <person name="Lindquist E.A."/>
            <person name="Sun H."/>
            <person name="LaButti K.M."/>
            <person name="Schmutz J."/>
            <person name="Jabbour D."/>
            <person name="Luo H."/>
            <person name="Baker S.E."/>
            <person name="Pisabarro A.G."/>
            <person name="Walton J.D."/>
            <person name="Blanchette R.A."/>
            <person name="Henrissat B."/>
            <person name="Martin F."/>
            <person name="Cullen D."/>
            <person name="Hibbett D.S."/>
            <person name="Grigoriev I.V."/>
        </authorList>
    </citation>
    <scope>NUCLEOTIDE SEQUENCE [LARGE SCALE GENOMIC DNA]</scope>
    <source>
        <strain evidence="4">CBS 339.88</strain>
    </source>
</reference>
<evidence type="ECO:0000313" key="3">
    <source>
        <dbReference type="EMBL" id="KDR79352.1"/>
    </source>
</evidence>
<evidence type="ECO:0000259" key="2">
    <source>
        <dbReference type="Pfam" id="PF20151"/>
    </source>
</evidence>
<dbReference type="Proteomes" id="UP000027222">
    <property type="component" value="Unassembled WGS sequence"/>
</dbReference>
<dbReference type="AlphaFoldDB" id="A0A067TAG1"/>
<keyword evidence="4" id="KW-1185">Reference proteome</keyword>
<evidence type="ECO:0000313" key="4">
    <source>
        <dbReference type="Proteomes" id="UP000027222"/>
    </source>
</evidence>
<evidence type="ECO:0000256" key="1">
    <source>
        <dbReference type="SAM" id="Phobius"/>
    </source>
</evidence>
<accession>A0A067TAG1</accession>
<gene>
    <name evidence="3" type="ORF">GALMADRAFT_137199</name>
</gene>
<protein>
    <recommendedName>
        <fullName evidence="2">DUF6533 domain-containing protein</fullName>
    </recommendedName>
</protein>
<feature type="transmembrane region" description="Helical" evidence="1">
    <location>
        <begin position="135"/>
        <end position="153"/>
    </location>
</feature>
<sequence length="319" mass="35946">MSLNAEVLYFLPEEQFVSYAAVALSVGAIYDHLITLDREMRSKWTLTQLLFFISRYLSDAILIYGAVSLTINTKTRNSDRFVHEYLHSTGLLTTTHRSCRHPFVAIAWGGIIAFWASQAITIVRVSSMYNHSRKIVILLVAMFLSEVIITAVFESFFDSTPPYTVVSGGVPVCLPASPPWWSNLFWISIITRETLMLGLSINKVIQSRQELWVNFQNSTPERPSLMFVLLRDSIFFSSMALVISIMNCVATFYLPYSADQICIAAATFGTQVFGSRLILNLREAYHRFVEDEYSEGRARTALPAIAFSLEATDVSLDIA</sequence>
<feature type="transmembrane region" description="Helical" evidence="1">
    <location>
        <begin position="46"/>
        <end position="67"/>
    </location>
</feature>
<name>A0A067TAG1_GALM3</name>
<organism evidence="3 4">
    <name type="scientific">Galerina marginata (strain CBS 339.88)</name>
    <dbReference type="NCBI Taxonomy" id="685588"/>
    <lineage>
        <taxon>Eukaryota</taxon>
        <taxon>Fungi</taxon>
        <taxon>Dikarya</taxon>
        <taxon>Basidiomycota</taxon>
        <taxon>Agaricomycotina</taxon>
        <taxon>Agaricomycetes</taxon>
        <taxon>Agaricomycetidae</taxon>
        <taxon>Agaricales</taxon>
        <taxon>Agaricineae</taxon>
        <taxon>Strophariaceae</taxon>
        <taxon>Galerina</taxon>
    </lineage>
</organism>
<feature type="transmembrane region" description="Helical" evidence="1">
    <location>
        <begin position="16"/>
        <end position="34"/>
    </location>
</feature>
<dbReference type="Pfam" id="PF20151">
    <property type="entry name" value="DUF6533"/>
    <property type="match status" value="1"/>
</dbReference>
<proteinExistence type="predicted"/>
<dbReference type="InterPro" id="IPR045340">
    <property type="entry name" value="DUF6533"/>
</dbReference>
<feature type="domain" description="DUF6533" evidence="2">
    <location>
        <begin position="19"/>
        <end position="58"/>
    </location>
</feature>
<dbReference type="EMBL" id="KL142373">
    <property type="protein sequence ID" value="KDR79352.1"/>
    <property type="molecule type" value="Genomic_DNA"/>
</dbReference>
<keyword evidence="1" id="KW-1133">Transmembrane helix</keyword>
<dbReference type="HOGENOM" id="CLU_035509_15_0_1"/>
<feature type="transmembrane region" description="Helical" evidence="1">
    <location>
        <begin position="234"/>
        <end position="254"/>
    </location>
</feature>
<feature type="transmembrane region" description="Helical" evidence="1">
    <location>
        <begin position="103"/>
        <end position="123"/>
    </location>
</feature>
<dbReference type="OrthoDB" id="2638860at2759"/>
<keyword evidence="1" id="KW-0472">Membrane</keyword>